<dbReference type="PANTHER" id="PTHR14359:SF6">
    <property type="entry name" value="PHOSPHOPANTOTHENOYLCYSTEINE DECARBOXYLASE"/>
    <property type="match status" value="1"/>
</dbReference>
<name>G7YWC9_CLOSI</name>
<dbReference type="GO" id="GO:0010181">
    <property type="term" value="F:FMN binding"/>
    <property type="evidence" value="ECO:0007669"/>
    <property type="project" value="TreeGrafter"/>
</dbReference>
<organism evidence="4 5">
    <name type="scientific">Clonorchis sinensis</name>
    <name type="common">Chinese liver fluke</name>
    <dbReference type="NCBI Taxonomy" id="79923"/>
    <lineage>
        <taxon>Eukaryota</taxon>
        <taxon>Metazoa</taxon>
        <taxon>Spiralia</taxon>
        <taxon>Lophotrochozoa</taxon>
        <taxon>Platyhelminthes</taxon>
        <taxon>Trematoda</taxon>
        <taxon>Digenea</taxon>
        <taxon>Opisthorchiida</taxon>
        <taxon>Opisthorchiata</taxon>
        <taxon>Opisthorchiidae</taxon>
        <taxon>Clonorchis</taxon>
    </lineage>
</organism>
<comment type="similarity">
    <text evidence="2">Belongs to the HFCD (homooligomeric flavin containing Cys decarboxylase) superfamily.</text>
</comment>
<gene>
    <name evidence="4" type="ORF">CLF_112407</name>
</gene>
<accession>G7YWC9</accession>
<reference evidence="4" key="1">
    <citation type="journal article" date="2011" name="Genome Biol.">
        <title>The draft genome of the carcinogenic human liver fluke Clonorchis sinensis.</title>
        <authorList>
            <person name="Wang X."/>
            <person name="Chen W."/>
            <person name="Huang Y."/>
            <person name="Sun J."/>
            <person name="Men J."/>
            <person name="Liu H."/>
            <person name="Luo F."/>
            <person name="Guo L."/>
            <person name="Lv X."/>
            <person name="Deng C."/>
            <person name="Zhou C."/>
            <person name="Fan Y."/>
            <person name="Li X."/>
            <person name="Huang L."/>
            <person name="Hu Y."/>
            <person name="Liang C."/>
            <person name="Hu X."/>
            <person name="Xu J."/>
            <person name="Yu X."/>
        </authorList>
    </citation>
    <scope>NUCLEOTIDE SEQUENCE [LARGE SCALE GENOMIC DNA]</scope>
    <source>
        <strain evidence="4">Henan</strain>
    </source>
</reference>
<dbReference type="Gene3D" id="3.40.50.1950">
    <property type="entry name" value="Flavin prenyltransferase-like"/>
    <property type="match status" value="1"/>
</dbReference>
<keyword evidence="1" id="KW-0173">Coenzyme A biosynthesis</keyword>
<evidence type="ECO:0000313" key="5">
    <source>
        <dbReference type="Proteomes" id="UP000008909"/>
    </source>
</evidence>
<dbReference type="Proteomes" id="UP000008909">
    <property type="component" value="Unassembled WGS sequence"/>
</dbReference>
<feature type="domain" description="Flavoprotein" evidence="3">
    <location>
        <begin position="1"/>
        <end position="95"/>
    </location>
</feature>
<dbReference type="AlphaFoldDB" id="G7YWC9"/>
<dbReference type="GO" id="GO:0071513">
    <property type="term" value="C:phosphopantothenoylcysteine decarboxylase complex"/>
    <property type="evidence" value="ECO:0007669"/>
    <property type="project" value="TreeGrafter"/>
</dbReference>
<sequence length="101" mass="11297">MAKLAYGFADNLLTTVARAWWFPGQEQSENSTKKRVFFAPSMNTRMWEHPFTAEQIDRLTQRLGWICVPPTCKVLLCGEHGVGAMAELEEICSAVCANSDS</sequence>
<dbReference type="GO" id="GO:0015937">
    <property type="term" value="P:coenzyme A biosynthetic process"/>
    <property type="evidence" value="ECO:0007669"/>
    <property type="project" value="UniProtKB-KW"/>
</dbReference>
<evidence type="ECO:0000313" key="4">
    <source>
        <dbReference type="EMBL" id="GAA57259.1"/>
    </source>
</evidence>
<dbReference type="EMBL" id="DF144622">
    <property type="protein sequence ID" value="GAA57259.1"/>
    <property type="molecule type" value="Genomic_DNA"/>
</dbReference>
<reference key="2">
    <citation type="submission" date="2011-10" db="EMBL/GenBank/DDBJ databases">
        <title>The genome and transcriptome sequence of Clonorchis sinensis provide insights into the carcinogenic liver fluke.</title>
        <authorList>
            <person name="Wang X."/>
            <person name="Huang Y."/>
            <person name="Chen W."/>
            <person name="Liu H."/>
            <person name="Guo L."/>
            <person name="Chen Y."/>
            <person name="Luo F."/>
            <person name="Zhou W."/>
            <person name="Sun J."/>
            <person name="Mao Q."/>
            <person name="Liang P."/>
            <person name="Zhou C."/>
            <person name="Tian Y."/>
            <person name="Men J."/>
            <person name="Lv X."/>
            <person name="Huang L."/>
            <person name="Zhou J."/>
            <person name="Hu Y."/>
            <person name="Li R."/>
            <person name="Zhang F."/>
            <person name="Lei H."/>
            <person name="Li X."/>
            <person name="Hu X."/>
            <person name="Liang C."/>
            <person name="Xu J."/>
            <person name="Wu Z."/>
            <person name="Yu X."/>
        </authorList>
    </citation>
    <scope>NUCLEOTIDE SEQUENCE</scope>
    <source>
        <strain>Henan</strain>
    </source>
</reference>
<dbReference type="GO" id="GO:0004633">
    <property type="term" value="F:phosphopantothenoylcysteine decarboxylase activity"/>
    <property type="evidence" value="ECO:0007669"/>
    <property type="project" value="TreeGrafter"/>
</dbReference>
<dbReference type="PANTHER" id="PTHR14359">
    <property type="entry name" value="HOMO-OLIGOMERIC FLAVIN CONTAINING CYS DECARBOXYLASE FAMILY"/>
    <property type="match status" value="1"/>
</dbReference>
<protein>
    <submittedName>
        <fullName evidence="4">Phosphopantothenoylcysteine decarboxylase</fullName>
    </submittedName>
</protein>
<keyword evidence="5" id="KW-1185">Reference proteome</keyword>
<dbReference type="InterPro" id="IPR003382">
    <property type="entry name" value="Flavoprotein"/>
</dbReference>
<evidence type="ECO:0000259" key="3">
    <source>
        <dbReference type="Pfam" id="PF02441"/>
    </source>
</evidence>
<dbReference type="Pfam" id="PF02441">
    <property type="entry name" value="Flavoprotein"/>
    <property type="match status" value="1"/>
</dbReference>
<dbReference type="InterPro" id="IPR036551">
    <property type="entry name" value="Flavin_trans-like"/>
</dbReference>
<proteinExistence type="inferred from homology"/>
<dbReference type="SUPFAM" id="SSF52507">
    <property type="entry name" value="Homo-oligomeric flavin-containing Cys decarboxylases, HFCD"/>
    <property type="match status" value="1"/>
</dbReference>
<evidence type="ECO:0000256" key="1">
    <source>
        <dbReference type="ARBA" id="ARBA00022993"/>
    </source>
</evidence>
<evidence type="ECO:0000256" key="2">
    <source>
        <dbReference type="ARBA" id="ARBA00038350"/>
    </source>
</evidence>